<sequence length="560" mass="60051">MTRAARTTFGWLIAVALAAALAALIAGLVTRERVRAGLAESVMADARLRAALLDSELARYRLMPLALADDRDVVAALVGTAGAARTLDRKLEALAAATGASVVYVVDARGIAIAASNWRTPVSFVGNDYRFRRYVREAQRTGSAAQFARGTVSGRPGLFFARRASAGGVVVVKLEFDRIQADWARAGGDTFVEDREGIVMVSSRPEWVFTRTRPIDARHLAELRADASLSDAALRPLPAMRDSITARVPAAQPGWTLTLRRAAAPLVWPSVRIAAIGAALAVFAVGALAWGLGQRAALARRRTAELEAAVAARTAALTREIEERAASEARAAELREGLRQANRLATLGQVTASVAHETAQPVAAIRTYAQTSATLLDRGETEAVRDNLATIARLSDRIGTATERLRGFARRRPGPLRPVPLAEVVEGAALILKEQLRGVTYRAPAIDTELQVIGGRVRLEQVLVNLMQNALEALRDRPDPRLTLTVDDEPQRVVLAVEDNGPGIPADLAERLFTPFVTSRAEGLGLGLVIAQDIMVEMGGSLRHVTTPAGARFEIEMVRA</sequence>
<dbReference type="PROSITE" id="PS50109">
    <property type="entry name" value="HIS_KIN"/>
    <property type="match status" value="1"/>
</dbReference>
<dbReference type="InterPro" id="IPR017055">
    <property type="entry name" value="Sig_transdc_His_kinase_DctB"/>
</dbReference>
<proteinExistence type="predicted"/>
<evidence type="ECO:0000256" key="13">
    <source>
        <dbReference type="SAM" id="Phobius"/>
    </source>
</evidence>
<keyword evidence="5" id="KW-0597">Phosphoprotein</keyword>
<dbReference type="Pfam" id="PF00512">
    <property type="entry name" value="HisKA"/>
    <property type="match status" value="1"/>
</dbReference>
<gene>
    <name evidence="15" type="ORF">COC42_16905</name>
</gene>
<dbReference type="InterPro" id="IPR036097">
    <property type="entry name" value="HisK_dim/P_sf"/>
</dbReference>
<keyword evidence="6" id="KW-0808">Transferase</keyword>
<keyword evidence="12" id="KW-0902">Two-component regulatory system</keyword>
<dbReference type="InterPro" id="IPR004358">
    <property type="entry name" value="Sig_transdc_His_kin-like_C"/>
</dbReference>
<evidence type="ECO:0000256" key="3">
    <source>
        <dbReference type="ARBA" id="ARBA00012438"/>
    </source>
</evidence>
<keyword evidence="7 13" id="KW-0812">Transmembrane</keyword>
<accession>A0A2A4B035</accession>
<keyword evidence="8" id="KW-0547">Nucleotide-binding</keyword>
<evidence type="ECO:0000256" key="8">
    <source>
        <dbReference type="ARBA" id="ARBA00022741"/>
    </source>
</evidence>
<dbReference type="EC" id="2.7.13.3" evidence="3"/>
<dbReference type="Gene3D" id="6.10.250.3020">
    <property type="match status" value="1"/>
</dbReference>
<keyword evidence="13" id="KW-0472">Membrane</keyword>
<protein>
    <recommendedName>
        <fullName evidence="3">histidine kinase</fullName>
        <ecNumber evidence="3">2.7.13.3</ecNumber>
    </recommendedName>
</protein>
<dbReference type="PRINTS" id="PR00344">
    <property type="entry name" value="BCTRLSENSOR"/>
</dbReference>
<organism evidence="15 16">
    <name type="scientific">Sphingomonas spermidinifaciens</name>
    <dbReference type="NCBI Taxonomy" id="1141889"/>
    <lineage>
        <taxon>Bacteria</taxon>
        <taxon>Pseudomonadati</taxon>
        <taxon>Pseudomonadota</taxon>
        <taxon>Alphaproteobacteria</taxon>
        <taxon>Sphingomonadales</taxon>
        <taxon>Sphingomonadaceae</taxon>
        <taxon>Sphingomonas</taxon>
    </lineage>
</organism>
<evidence type="ECO:0000256" key="9">
    <source>
        <dbReference type="ARBA" id="ARBA00022777"/>
    </source>
</evidence>
<dbReference type="Proteomes" id="UP000218366">
    <property type="component" value="Unassembled WGS sequence"/>
</dbReference>
<dbReference type="RefSeq" id="WP_096344524.1">
    <property type="nucleotide sequence ID" value="NZ_NWMW01000003.1"/>
</dbReference>
<comment type="caution">
    <text evidence="15">The sequence shown here is derived from an EMBL/GenBank/DDBJ whole genome shotgun (WGS) entry which is preliminary data.</text>
</comment>
<evidence type="ECO:0000313" key="15">
    <source>
        <dbReference type="EMBL" id="PCD01781.1"/>
    </source>
</evidence>
<dbReference type="EMBL" id="NWMW01000003">
    <property type="protein sequence ID" value="PCD01781.1"/>
    <property type="molecule type" value="Genomic_DNA"/>
</dbReference>
<dbReference type="Gene3D" id="1.10.287.130">
    <property type="match status" value="1"/>
</dbReference>
<evidence type="ECO:0000256" key="11">
    <source>
        <dbReference type="ARBA" id="ARBA00022989"/>
    </source>
</evidence>
<dbReference type="GO" id="GO:0000155">
    <property type="term" value="F:phosphorelay sensor kinase activity"/>
    <property type="evidence" value="ECO:0007669"/>
    <property type="project" value="InterPro"/>
</dbReference>
<dbReference type="AlphaFoldDB" id="A0A2A4B035"/>
<keyword evidence="16" id="KW-1185">Reference proteome</keyword>
<evidence type="ECO:0000313" key="16">
    <source>
        <dbReference type="Proteomes" id="UP000218366"/>
    </source>
</evidence>
<feature type="transmembrane region" description="Helical" evidence="13">
    <location>
        <begin position="273"/>
        <end position="292"/>
    </location>
</feature>
<evidence type="ECO:0000256" key="2">
    <source>
        <dbReference type="ARBA" id="ARBA00004651"/>
    </source>
</evidence>
<dbReference type="OrthoDB" id="7568856at2"/>
<keyword evidence="4" id="KW-1003">Cell membrane</keyword>
<dbReference type="PANTHER" id="PTHR43065:SF46">
    <property type="entry name" value="C4-DICARBOXYLATE TRANSPORT SENSOR PROTEIN DCTB"/>
    <property type="match status" value="1"/>
</dbReference>
<evidence type="ECO:0000256" key="12">
    <source>
        <dbReference type="ARBA" id="ARBA00023012"/>
    </source>
</evidence>
<keyword evidence="10" id="KW-0067">ATP-binding</keyword>
<dbReference type="InterPro" id="IPR003594">
    <property type="entry name" value="HATPase_dom"/>
</dbReference>
<dbReference type="SUPFAM" id="SSF47384">
    <property type="entry name" value="Homodimeric domain of signal transducing histidine kinase"/>
    <property type="match status" value="1"/>
</dbReference>
<dbReference type="InterPro" id="IPR005467">
    <property type="entry name" value="His_kinase_dom"/>
</dbReference>
<evidence type="ECO:0000256" key="4">
    <source>
        <dbReference type="ARBA" id="ARBA00022475"/>
    </source>
</evidence>
<evidence type="ECO:0000256" key="5">
    <source>
        <dbReference type="ARBA" id="ARBA00022553"/>
    </source>
</evidence>
<dbReference type="GO" id="GO:0005524">
    <property type="term" value="F:ATP binding"/>
    <property type="evidence" value="ECO:0007669"/>
    <property type="project" value="UniProtKB-KW"/>
</dbReference>
<evidence type="ECO:0000259" key="14">
    <source>
        <dbReference type="PROSITE" id="PS50109"/>
    </source>
</evidence>
<dbReference type="Gene3D" id="3.30.565.10">
    <property type="entry name" value="Histidine kinase-like ATPase, C-terminal domain"/>
    <property type="match status" value="1"/>
</dbReference>
<evidence type="ECO:0000256" key="10">
    <source>
        <dbReference type="ARBA" id="ARBA00022840"/>
    </source>
</evidence>
<name>A0A2A4B035_9SPHN</name>
<dbReference type="SUPFAM" id="SSF55874">
    <property type="entry name" value="ATPase domain of HSP90 chaperone/DNA topoisomerase II/histidine kinase"/>
    <property type="match status" value="1"/>
</dbReference>
<dbReference type="PANTHER" id="PTHR43065">
    <property type="entry name" value="SENSOR HISTIDINE KINASE"/>
    <property type="match status" value="1"/>
</dbReference>
<keyword evidence="11 13" id="KW-1133">Transmembrane helix</keyword>
<dbReference type="InterPro" id="IPR003661">
    <property type="entry name" value="HisK_dim/P_dom"/>
</dbReference>
<comment type="subcellular location">
    <subcellularLocation>
        <location evidence="2">Cell membrane</location>
        <topology evidence="2">Multi-pass membrane protein</topology>
    </subcellularLocation>
</comment>
<keyword evidence="9 15" id="KW-0418">Kinase</keyword>
<reference evidence="15 16" key="1">
    <citation type="submission" date="2017-09" db="EMBL/GenBank/DDBJ databases">
        <title>Sphingomonas spermidinifaciens 9NM-10, whole genome shotgun sequence.</title>
        <authorList>
            <person name="Feng G."/>
            <person name="Zhu H."/>
        </authorList>
    </citation>
    <scope>NUCLEOTIDE SEQUENCE [LARGE SCALE GENOMIC DNA]</scope>
    <source>
        <strain evidence="15 16">9NM-10</strain>
    </source>
</reference>
<dbReference type="InterPro" id="IPR036890">
    <property type="entry name" value="HATPase_C_sf"/>
</dbReference>
<dbReference type="Gene3D" id="3.30.450.20">
    <property type="entry name" value="PAS domain"/>
    <property type="match status" value="2"/>
</dbReference>
<dbReference type="SUPFAM" id="SSF103190">
    <property type="entry name" value="Sensory domain-like"/>
    <property type="match status" value="1"/>
</dbReference>
<evidence type="ECO:0000256" key="6">
    <source>
        <dbReference type="ARBA" id="ARBA00022679"/>
    </source>
</evidence>
<dbReference type="SMART" id="SM00387">
    <property type="entry name" value="HATPase_c"/>
    <property type="match status" value="1"/>
</dbReference>
<dbReference type="InterPro" id="IPR029151">
    <property type="entry name" value="Sensor-like_sf"/>
</dbReference>
<evidence type="ECO:0000256" key="7">
    <source>
        <dbReference type="ARBA" id="ARBA00022692"/>
    </source>
</evidence>
<dbReference type="SMART" id="SM00388">
    <property type="entry name" value="HisKA"/>
    <property type="match status" value="1"/>
</dbReference>
<feature type="domain" description="Histidine kinase" evidence="14">
    <location>
        <begin position="353"/>
        <end position="560"/>
    </location>
</feature>
<comment type="catalytic activity">
    <reaction evidence="1">
        <text>ATP + protein L-histidine = ADP + protein N-phospho-L-histidine.</text>
        <dbReference type="EC" id="2.7.13.3"/>
    </reaction>
</comment>
<dbReference type="Pfam" id="PF02518">
    <property type="entry name" value="HATPase_c"/>
    <property type="match status" value="1"/>
</dbReference>
<dbReference type="GO" id="GO:0005886">
    <property type="term" value="C:plasma membrane"/>
    <property type="evidence" value="ECO:0007669"/>
    <property type="project" value="UniProtKB-SubCell"/>
</dbReference>
<dbReference type="PIRSF" id="PIRSF036431">
    <property type="entry name" value="STHK_DctB"/>
    <property type="match status" value="1"/>
</dbReference>
<evidence type="ECO:0000256" key="1">
    <source>
        <dbReference type="ARBA" id="ARBA00000085"/>
    </source>
</evidence>